<dbReference type="SUPFAM" id="SSF53223">
    <property type="entry name" value="Aminoacid dehydrogenase-like, N-terminal domain"/>
    <property type="match status" value="1"/>
</dbReference>
<dbReference type="GO" id="GO:0004352">
    <property type="term" value="F:glutamate dehydrogenase (NAD+) activity"/>
    <property type="evidence" value="ECO:0007669"/>
    <property type="project" value="InterPro"/>
</dbReference>
<evidence type="ECO:0000259" key="6">
    <source>
        <dbReference type="Pfam" id="PF21077"/>
    </source>
</evidence>
<dbReference type="InterPro" id="IPR007780">
    <property type="entry name" value="NAD_Glu_DH_bac"/>
</dbReference>
<dbReference type="GO" id="GO:0004069">
    <property type="term" value="F:L-aspartate:2-oxoglutarate aminotransferase activity"/>
    <property type="evidence" value="ECO:0007669"/>
    <property type="project" value="InterPro"/>
</dbReference>
<dbReference type="InterPro" id="IPR036291">
    <property type="entry name" value="NAD(P)-bd_dom_sf"/>
</dbReference>
<dbReference type="EMBL" id="AOMT01000005">
    <property type="protein sequence ID" value="KDN25997.1"/>
    <property type="molecule type" value="Genomic_DNA"/>
</dbReference>
<dbReference type="InterPro" id="IPR049058">
    <property type="entry name" value="NAD_Glu_DH_HM2"/>
</dbReference>
<dbReference type="Pfam" id="PF21073">
    <property type="entry name" value="GDH_HM1"/>
    <property type="match status" value="1"/>
</dbReference>
<accession>A0A066UJE0</accession>
<evidence type="ECO:0000259" key="4">
    <source>
        <dbReference type="Pfam" id="PF21075"/>
    </source>
</evidence>
<dbReference type="Pfam" id="PF21076">
    <property type="entry name" value="GDH_ACT2"/>
    <property type="match status" value="1"/>
</dbReference>
<feature type="domain" description="NAD-specific glutamate dehydrogenase C-terminal" evidence="3">
    <location>
        <begin position="1264"/>
        <end position="1448"/>
    </location>
</feature>
<proteinExistence type="predicted"/>
<dbReference type="OrthoDB" id="9758052at2"/>
<dbReference type="InterPro" id="IPR049056">
    <property type="entry name" value="NAD_Glu_DH_HM3"/>
</dbReference>
<organism evidence="7 8">
    <name type="scientific">Moraxella bovoculi 237</name>
    <dbReference type="NCBI Taxonomy" id="743974"/>
    <lineage>
        <taxon>Bacteria</taxon>
        <taxon>Pseudomonadati</taxon>
        <taxon>Pseudomonadota</taxon>
        <taxon>Gammaproteobacteria</taxon>
        <taxon>Moraxellales</taxon>
        <taxon>Moraxellaceae</taxon>
        <taxon>Moraxella</taxon>
    </lineage>
</organism>
<dbReference type="Proteomes" id="UP000035860">
    <property type="component" value="Unassembled WGS sequence"/>
</dbReference>
<keyword evidence="8" id="KW-1185">Reference proteome</keyword>
<reference evidence="7 8" key="1">
    <citation type="journal article" date="2014" name="Genome Announc.">
        <title>Draft Genome Sequence of Moraxella bovoculi Strain 237T (ATCC BAA-1259T) Isolated from a Calf with Infectious Bovine Keratoconjunctivitis.</title>
        <authorList>
            <person name="Calcutt M.J."/>
            <person name="Foecking M.F."/>
            <person name="Martin N.T."/>
            <person name="Mhlanga-Mutangadura T."/>
            <person name="Reilly T.J."/>
        </authorList>
    </citation>
    <scope>NUCLEOTIDE SEQUENCE [LARGE SCALE GENOMIC DNA]</scope>
    <source>
        <strain evidence="7 8">237</strain>
    </source>
</reference>
<keyword evidence="1" id="KW-0560">Oxidoreductase</keyword>
<feature type="domain" description="NAD-glutamate dehydrogenase ACT2" evidence="5">
    <location>
        <begin position="405"/>
        <end position="493"/>
    </location>
</feature>
<evidence type="ECO:0000259" key="2">
    <source>
        <dbReference type="Pfam" id="PF05088"/>
    </source>
</evidence>
<dbReference type="Pfam" id="PF21079">
    <property type="entry name" value="GDH_HM2"/>
    <property type="match status" value="1"/>
</dbReference>
<evidence type="ECO:0000313" key="8">
    <source>
        <dbReference type="Proteomes" id="UP000035860"/>
    </source>
</evidence>
<feature type="domain" description="NAD-glutamate dehydrogenase N-terminal ACT1" evidence="4">
    <location>
        <begin position="32"/>
        <end position="175"/>
    </location>
</feature>
<sequence length="1463" mass="164397">MNNLTIDQSRIDAIARIATAKSSESEALLTKFIHIYYQYLHHDVAKSISDADLAGMALHHFSLLKNHNGQSPRLAVINPVSDEHYFSNKKSVIQMAAFDRPFLTDTMLMSLEKKGVAVHRIYTNIVKVVRDTSGDIVDVIGADESDANISQQYSLFHCQIARQDVAKLAEIHDALLAKINTLDVIVTDWSQMRDKLNSIRQEMAGVPVPTEYNSKEEVLDFLEWVGDENFIFMGFREYRFDGLGEDAELYSVGGSGLGVLRGLSEDSLSKSFHRLPRELKGMLSLPRAILLSKSRHESPVHRPVYMDFLGIHKYDEQGKLVGEYRFVGLLTSRAYQMRVSNIPLLREKANQILELSGFAKNSHNYLKLAHIINTLPRDDLFQAGIDELYPMVSAISQLQDKNRLRLFTRIDHYQRFVSCLVYIPRHKFDTELRIKIQNLLTQAFGGESSNFTTEFNELHHARVHIHVRTIPGKVKPVDTALLEDKLGALMQDWSDEYARALSEELGESEANRIISNYGDSVPAAYKERYDANTAVADTKRLLAINSQEPMAWRLYQPVGESADKLTLKLYGQGEPSILSHVLPILENFGVLVLNADSFKFDNTHGAWIQEYQLKLRDGITVDLNAVRTQFEDSLREIWQGKIESDKLNELVLTTNLDAYDVVLLRALSRYIVQARAPFSNEYIHATLVNNPQLASLIVTLFHAKMSPDVDNRDSAVQSAKDAIDAQLANVSSLDEDRIIRWFLDLIQALLRTSHYQVDEGGNRKDRVSFKFAASQIPHLPKPKPMFEIYVYSPRIEGVHLRGGKVARGGLRWSDRMEDYRTEVLGLVKAQMVKNAVIVPVGSKGGFVCKDRSKAANRETWQAEGVACYKTFIRGLLDLTDNLVDGKVLPPSNTVRHDEDDPYLVVAADKGTATFSDIANGLSAEYGFWLQDAFASGGSAGYDHKGMGITARGAWESVKRHFRLMGKDIQTHDEFTAVGIGDMSGDVFGNGMLLSKNTRLLAAFNHLHIFIDPNPDAKVSFTERERLFNMPRSMWTDYDTKLISEGGGVFNRTDKSISITPQMKAAFDIAEDSLTPNELLNKLLKAPLDLIWNGGIGTYIKSSDEEHSDVGDRANDAIRVNGNEVRAKVVGEGGNLGCTQKGRIEYAQNGGRIYTDAIDNSAGVNCSDHEVNIKILLGAVVEQDEMTIKQRNTLLESMTDEVAQLVLRQNYLQPQAIELSAREATTRLPEHHQFMQFLENAGRLDRAIEYLPSDEVIKERQALTQGLTNPEFAILLAYGKMWVYDEMLDSDLANDAYFLNELKKYFPDALDGPYFDEMVKHRLHREIISTYLTNGLVNRLGIETVFDIYRKTDRCIADITRAYAVVRDVFGVQMLWNEIEALDNRISAELQLDIEIQIRRSLQFAIISLLNANDDLDVATLVGQHLDVADGVDESYQSKLEGQGVPAASAALFARLPAQIAAIK</sequence>
<evidence type="ECO:0000259" key="3">
    <source>
        <dbReference type="Pfam" id="PF21074"/>
    </source>
</evidence>
<gene>
    <name evidence="7" type="ORF">MBO_02370</name>
</gene>
<name>A0A066UJE0_9GAMM</name>
<dbReference type="Pfam" id="PF21077">
    <property type="entry name" value="GDH_ACT3"/>
    <property type="match status" value="1"/>
</dbReference>
<feature type="domain" description="NAD-glutamate dehydrogenase catalytic" evidence="2">
    <location>
        <begin position="723"/>
        <end position="1218"/>
    </location>
</feature>
<dbReference type="SUPFAM" id="SSF51735">
    <property type="entry name" value="NAD(P)-binding Rossmann-fold domains"/>
    <property type="match status" value="1"/>
</dbReference>
<evidence type="ECO:0000259" key="5">
    <source>
        <dbReference type="Pfam" id="PF21076"/>
    </source>
</evidence>
<dbReference type="Pfam" id="PF21075">
    <property type="entry name" value="GDH_ACT1"/>
    <property type="match status" value="1"/>
</dbReference>
<dbReference type="InterPro" id="IPR049059">
    <property type="entry name" value="NAD_Glu_DH_HM1"/>
</dbReference>
<dbReference type="Pfam" id="PF05088">
    <property type="entry name" value="Bac_GDH_CD"/>
    <property type="match status" value="1"/>
</dbReference>
<dbReference type="InterPro" id="IPR024727">
    <property type="entry name" value="NAD_Glu_DH_N_ACT1"/>
</dbReference>
<dbReference type="GO" id="GO:0006538">
    <property type="term" value="P:L-glutamate catabolic process"/>
    <property type="evidence" value="ECO:0007669"/>
    <property type="project" value="InterPro"/>
</dbReference>
<evidence type="ECO:0000313" key="7">
    <source>
        <dbReference type="EMBL" id="KDN25997.1"/>
    </source>
</evidence>
<dbReference type="PANTHER" id="PTHR43403">
    <property type="entry name" value="NAD-SPECIFIC GLUTAMATE DEHYDROGENASE"/>
    <property type="match status" value="1"/>
</dbReference>
<feature type="domain" description="NAD-glutamate dehydrogenase ACT3" evidence="6">
    <location>
        <begin position="550"/>
        <end position="625"/>
    </location>
</feature>
<evidence type="ECO:0000256" key="1">
    <source>
        <dbReference type="ARBA" id="ARBA00023002"/>
    </source>
</evidence>
<dbReference type="Pfam" id="PF21078">
    <property type="entry name" value="GDH_HM3"/>
    <property type="match status" value="1"/>
</dbReference>
<comment type="caution">
    <text evidence="7">The sequence shown here is derived from an EMBL/GenBank/DDBJ whole genome shotgun (WGS) entry which is preliminary data.</text>
</comment>
<dbReference type="InterPro" id="IPR028971">
    <property type="entry name" value="NAD-GDH_cat"/>
</dbReference>
<dbReference type="InterPro" id="IPR049062">
    <property type="entry name" value="NAD_Glu_DH_ACT2"/>
</dbReference>
<dbReference type="InterPro" id="IPR049064">
    <property type="entry name" value="NAD_Glu_DH_ACT3"/>
</dbReference>
<dbReference type="Pfam" id="PF21074">
    <property type="entry name" value="GDH_C"/>
    <property type="match status" value="1"/>
</dbReference>
<dbReference type="eggNOG" id="COG2902">
    <property type="taxonomic scope" value="Bacteria"/>
</dbReference>
<dbReference type="RefSeq" id="WP_052585241.1">
    <property type="nucleotide sequence ID" value="NZ_AOMT01000005.1"/>
</dbReference>
<dbReference type="InterPro" id="IPR048381">
    <property type="entry name" value="GDH_C"/>
</dbReference>
<dbReference type="InterPro" id="IPR046346">
    <property type="entry name" value="Aminoacid_DH-like_N_sf"/>
</dbReference>
<protein>
    <submittedName>
        <fullName evidence="7">NAD-glutamate dehydrogenase</fullName>
    </submittedName>
</protein>
<dbReference type="PANTHER" id="PTHR43403:SF1">
    <property type="entry name" value="NAD-SPECIFIC GLUTAMATE DEHYDROGENASE"/>
    <property type="match status" value="1"/>
</dbReference>